<dbReference type="InterPro" id="IPR029058">
    <property type="entry name" value="AB_hydrolase_fold"/>
</dbReference>
<evidence type="ECO:0000259" key="2">
    <source>
        <dbReference type="Pfam" id="PF02129"/>
    </source>
</evidence>
<keyword evidence="4" id="KW-1185">Reference proteome</keyword>
<dbReference type="PANTHER" id="PTHR47381:SF3">
    <property type="entry name" value="ALPHA_BETA-HYDROLASES SUPERFAMILY PROTEIN"/>
    <property type="match status" value="1"/>
</dbReference>
<sequence>MRHKLFSLSAGFVLLASMAARAQADTAAGAQVPYSSALHFGRQYAKAEKAFSFKGQTANDVSRWRSAFLPRLKAALGLDKIESQLPGYIPRAHMRSSEDMGAYIRQRWVIWTEPTVPLPMVILLPKGGGTRPLVLTPHGHGKNPEQYAGIYLDEEERRMVAARGRDVAVQAVNLGYIVIAPTTRAFGETRTEKDKRDSLPFSCRIQLMHDLLVGRTPVGDRVWDMSRIIDWALAHLPVDKEKIAITGNSGGGTVSLFAAACDGRIAVAAPSSYFCSFEASIGTIAHCDCNYIPGILELGEMGDVAGLIAPRALCIINGQKDEIFPIAAARAEFQRAQRVYGVAGAASKLEMYEGAGGHEYYKDGVWPFITKCFSYPK</sequence>
<dbReference type="InterPro" id="IPR000383">
    <property type="entry name" value="Xaa-Pro-like_dom"/>
</dbReference>
<dbReference type="SUPFAM" id="SSF53474">
    <property type="entry name" value="alpha/beta-Hydrolases"/>
    <property type="match status" value="1"/>
</dbReference>
<accession>A0ABZ2YK00</accession>
<evidence type="ECO:0000256" key="1">
    <source>
        <dbReference type="SAM" id="SignalP"/>
    </source>
</evidence>
<dbReference type="RefSeq" id="WP_341834996.1">
    <property type="nucleotide sequence ID" value="NZ_CP149822.1"/>
</dbReference>
<feature type="domain" description="Xaa-Pro dipeptidyl-peptidase-like" evidence="2">
    <location>
        <begin position="118"/>
        <end position="275"/>
    </location>
</feature>
<name>A0ABZ2YK00_9BACT</name>
<dbReference type="Pfam" id="PF02129">
    <property type="entry name" value="Peptidase_S15"/>
    <property type="match status" value="1"/>
</dbReference>
<keyword evidence="3" id="KW-0378">Hydrolase</keyword>
<keyword evidence="1" id="KW-0732">Signal</keyword>
<feature type="chain" id="PRO_5045938811" evidence="1">
    <location>
        <begin position="23"/>
        <end position="377"/>
    </location>
</feature>
<organism evidence="3 4">
    <name type="scientific">Chitinophaga pollutisoli</name>
    <dbReference type="NCBI Taxonomy" id="3133966"/>
    <lineage>
        <taxon>Bacteria</taxon>
        <taxon>Pseudomonadati</taxon>
        <taxon>Bacteroidota</taxon>
        <taxon>Chitinophagia</taxon>
        <taxon>Chitinophagales</taxon>
        <taxon>Chitinophagaceae</taxon>
        <taxon>Chitinophaga</taxon>
    </lineage>
</organism>
<evidence type="ECO:0000313" key="3">
    <source>
        <dbReference type="EMBL" id="WZN40060.1"/>
    </source>
</evidence>
<dbReference type="Proteomes" id="UP001485459">
    <property type="component" value="Chromosome"/>
</dbReference>
<protein>
    <submittedName>
        <fullName evidence="3">CocE/NonD family hydrolase</fullName>
    </submittedName>
</protein>
<feature type="signal peptide" evidence="1">
    <location>
        <begin position="1"/>
        <end position="22"/>
    </location>
</feature>
<dbReference type="PANTHER" id="PTHR47381">
    <property type="entry name" value="ALPHA/BETA-HYDROLASES SUPERFAMILY PROTEIN"/>
    <property type="match status" value="1"/>
</dbReference>
<evidence type="ECO:0000313" key="4">
    <source>
        <dbReference type="Proteomes" id="UP001485459"/>
    </source>
</evidence>
<proteinExistence type="predicted"/>
<gene>
    <name evidence="3" type="ORF">WJU16_18990</name>
</gene>
<dbReference type="Gene3D" id="3.40.50.1820">
    <property type="entry name" value="alpha/beta hydrolase"/>
    <property type="match status" value="1"/>
</dbReference>
<dbReference type="GO" id="GO:0016787">
    <property type="term" value="F:hydrolase activity"/>
    <property type="evidence" value="ECO:0007669"/>
    <property type="project" value="UniProtKB-KW"/>
</dbReference>
<dbReference type="EMBL" id="CP149822">
    <property type="protein sequence ID" value="WZN40060.1"/>
    <property type="molecule type" value="Genomic_DNA"/>
</dbReference>
<reference evidence="4" key="1">
    <citation type="submission" date="2024-03" db="EMBL/GenBank/DDBJ databases">
        <title>Chitinophaga horti sp. nov., isolated from garden soil.</title>
        <authorList>
            <person name="Lee D.S."/>
            <person name="Han D.M."/>
            <person name="Baek J.H."/>
            <person name="Choi D.G."/>
            <person name="Jeon J.H."/>
            <person name="Jeon C.O."/>
        </authorList>
    </citation>
    <scope>NUCLEOTIDE SEQUENCE [LARGE SCALE GENOMIC DNA]</scope>
    <source>
        <strain evidence="4">GPA1</strain>
    </source>
</reference>